<dbReference type="HOGENOM" id="CLU_896053_0_0_2"/>
<dbReference type="AlphaFoldDB" id="Q8TWI0"/>
<keyword evidence="2" id="KW-0067">ATP-binding</keyword>
<dbReference type="SUPFAM" id="SSF52402">
    <property type="entry name" value="Adenine nucleotide alpha hydrolases-like"/>
    <property type="match status" value="1"/>
</dbReference>
<dbReference type="InterPro" id="IPR035107">
    <property type="entry name" value="tRNA_thiolation_TtcA_Ctu1"/>
</dbReference>
<keyword evidence="2" id="KW-0547">Nucleotide-binding</keyword>
<proteinExistence type="predicted"/>
<dbReference type="PANTHER" id="PTHR43686">
    <property type="entry name" value="SULFURTRANSFERASE-RELATED"/>
    <property type="match status" value="1"/>
</dbReference>
<dbReference type="KEGG" id="mka:MK1054"/>
<evidence type="ECO:0000313" key="6">
    <source>
        <dbReference type="Proteomes" id="UP000001826"/>
    </source>
</evidence>
<dbReference type="Proteomes" id="UP000001826">
    <property type="component" value="Chromosome"/>
</dbReference>
<evidence type="ECO:0000256" key="1">
    <source>
        <dbReference type="ARBA" id="ARBA00022679"/>
    </source>
</evidence>
<reference evidence="5 6" key="1">
    <citation type="journal article" date="2002" name="Proc. Natl. Acad. Sci. U.S.A.">
        <title>The complete genome of hyperthermophile Methanopyrus kandleri AV19 and monophyly of archaeal methanogens.</title>
        <authorList>
            <person name="Slesarev A.I."/>
            <person name="Mezhevaya K.V."/>
            <person name="Makarova K.S."/>
            <person name="Polushin N.N."/>
            <person name="Shcherbinina O.V."/>
            <person name="Shakhova V.V."/>
            <person name="Belova G.I."/>
            <person name="Aravind L."/>
            <person name="Natale D.A."/>
            <person name="Rogozin I.B."/>
            <person name="Tatusov R.L."/>
            <person name="Wolf Y.I."/>
            <person name="Stetter K.O."/>
            <person name="Malykh A.G."/>
            <person name="Koonin E.V."/>
            <person name="Kozyavkin S.A."/>
        </authorList>
    </citation>
    <scope>NUCLEOTIDE SEQUENCE [LARGE SCALE GENOMIC DNA]</scope>
    <source>
        <strain evidence="6">AV19 / DSM 6324 / JCM 9639 / NBRC 100938</strain>
    </source>
</reference>
<dbReference type="GO" id="GO:0008033">
    <property type="term" value="P:tRNA processing"/>
    <property type="evidence" value="ECO:0007669"/>
    <property type="project" value="InterPro"/>
</dbReference>
<organism evidence="5 6">
    <name type="scientific">Methanopyrus kandleri (strain AV19 / DSM 6324 / JCM 9639 / NBRC 100938)</name>
    <dbReference type="NCBI Taxonomy" id="190192"/>
    <lineage>
        <taxon>Archaea</taxon>
        <taxon>Methanobacteriati</taxon>
        <taxon>Methanobacteriota</taxon>
        <taxon>Methanomada group</taxon>
        <taxon>Methanopyri</taxon>
        <taxon>Methanopyrales</taxon>
        <taxon>Methanopyraceae</taxon>
        <taxon>Methanopyrus</taxon>
    </lineage>
</organism>
<dbReference type="PANTHER" id="PTHR43686:SF1">
    <property type="entry name" value="AMINOTRAN_5 DOMAIN-CONTAINING PROTEIN"/>
    <property type="match status" value="1"/>
</dbReference>
<dbReference type="InParanoid" id="Q8TWI0"/>
<protein>
    <submittedName>
        <fullName evidence="5">Predicted ATPase of the PP-loop superfamily implicated in cell cycle control</fullName>
    </submittedName>
</protein>
<feature type="domain" description="tRNA(Ile)-lysidine/2-thiocytidine synthase N-terminal" evidence="4">
    <location>
        <begin position="77"/>
        <end position="224"/>
    </location>
</feature>
<dbReference type="InterPro" id="IPR011063">
    <property type="entry name" value="TilS/TtcA_N"/>
</dbReference>
<feature type="binding site" evidence="2">
    <location>
        <position position="180"/>
    </location>
    <ligand>
        <name>ATP</name>
        <dbReference type="ChEBI" id="CHEBI:30616"/>
    </ligand>
</feature>
<dbReference type="STRING" id="190192.MK1054"/>
<dbReference type="PaxDb" id="190192-MK1054"/>
<feature type="binding site" evidence="2">
    <location>
        <position position="185"/>
    </location>
    <ligand>
        <name>ATP</name>
        <dbReference type="ChEBI" id="CHEBI:30616"/>
    </ligand>
</feature>
<gene>
    <name evidence="5" type="ordered locus">MK1054</name>
</gene>
<name>Q8TWI0_METKA</name>
<keyword evidence="6" id="KW-1185">Reference proteome</keyword>
<dbReference type="CDD" id="cd24138">
    <property type="entry name" value="TtcA-like"/>
    <property type="match status" value="1"/>
</dbReference>
<dbReference type="PIRSF" id="PIRSF004976">
    <property type="entry name" value="ATPase_YdaO"/>
    <property type="match status" value="1"/>
</dbReference>
<sequence>MSPRPYGGRFRSRRSCGSRGGSEAMEVTELEGLTISWDARPLAPDSVYGEDYMRIYRNVAGLLKIVQKAFDEPKGDLAIGFSGGKDSFTCALALEPFLREWDVNPKLVTVDVRVRGVEVWRPYRKELDRMAKALGYEFELVRAEEDVAEPSEELNKPPCKICSAIRRRILAERHDVVVYGHTAEDAIETLLMSVNRRRDAGTFPPADLLEEDDALLLRPLYVVSELRTARVYHEVTSRLGLPKVEPECPYAKRYRNSDSPRRTASELVERLREIARVRDELAVENLARGLARMALADVLCGRGRLEMPSS</sequence>
<dbReference type="GO" id="GO:0016740">
    <property type="term" value="F:transferase activity"/>
    <property type="evidence" value="ECO:0007669"/>
    <property type="project" value="UniProtKB-KW"/>
</dbReference>
<dbReference type="EnsemblBacteria" id="AAM02267">
    <property type="protein sequence ID" value="AAM02267"/>
    <property type="gene ID" value="MK1054"/>
</dbReference>
<keyword evidence="1" id="KW-0808">Transferase</keyword>
<evidence type="ECO:0000313" key="5">
    <source>
        <dbReference type="EMBL" id="AAM02267.1"/>
    </source>
</evidence>
<evidence type="ECO:0000259" key="4">
    <source>
        <dbReference type="Pfam" id="PF01171"/>
    </source>
</evidence>
<evidence type="ECO:0000256" key="3">
    <source>
        <dbReference type="SAM" id="MobiDB-lite"/>
    </source>
</evidence>
<feature type="binding site" evidence="2">
    <location>
        <begin position="80"/>
        <end position="82"/>
    </location>
    <ligand>
        <name>ATP</name>
        <dbReference type="ChEBI" id="CHEBI:30616"/>
    </ligand>
</feature>
<feature type="region of interest" description="Disordered" evidence="3">
    <location>
        <begin position="1"/>
        <end position="22"/>
    </location>
</feature>
<dbReference type="Gene3D" id="3.40.50.620">
    <property type="entry name" value="HUPs"/>
    <property type="match status" value="1"/>
</dbReference>
<dbReference type="GO" id="GO:0005524">
    <property type="term" value="F:ATP binding"/>
    <property type="evidence" value="ECO:0007669"/>
    <property type="project" value="UniProtKB-KW"/>
</dbReference>
<feature type="binding site" evidence="2">
    <location>
        <position position="110"/>
    </location>
    <ligand>
        <name>ATP</name>
        <dbReference type="ChEBI" id="CHEBI:30616"/>
    </ligand>
</feature>
<dbReference type="InterPro" id="IPR014729">
    <property type="entry name" value="Rossmann-like_a/b/a_fold"/>
</dbReference>
<dbReference type="Pfam" id="PF01171">
    <property type="entry name" value="ATP_bind_3"/>
    <property type="match status" value="1"/>
</dbReference>
<feature type="binding site" evidence="2">
    <location>
        <position position="86"/>
    </location>
    <ligand>
        <name>ATP</name>
        <dbReference type="ChEBI" id="CHEBI:30616"/>
    </ligand>
</feature>
<accession>Q8TWI0</accession>
<dbReference type="EMBL" id="AE009439">
    <property type="protein sequence ID" value="AAM02267.1"/>
    <property type="molecule type" value="Genomic_DNA"/>
</dbReference>
<evidence type="ECO:0000256" key="2">
    <source>
        <dbReference type="PIRSR" id="PIRSR004976-51"/>
    </source>
</evidence>